<evidence type="ECO:0008006" key="3">
    <source>
        <dbReference type="Google" id="ProtNLM"/>
    </source>
</evidence>
<evidence type="ECO:0000313" key="2">
    <source>
        <dbReference type="Proteomes" id="UP001589716"/>
    </source>
</evidence>
<gene>
    <name evidence="1" type="ORF">ACFFTP_29730</name>
</gene>
<proteinExistence type="predicted"/>
<evidence type="ECO:0000313" key="1">
    <source>
        <dbReference type="EMBL" id="MFB9558354.1"/>
    </source>
</evidence>
<name>A0ABV5QY95_9ACTN</name>
<sequence>MLRPVFLARHGPKDVDARREAAARPARVSEGLGGGADMEAVTVQLLCMLLPRTSVAR</sequence>
<protein>
    <recommendedName>
        <fullName evidence="3">Phosphoglycerate mutase</fullName>
    </recommendedName>
</protein>
<dbReference type="RefSeq" id="WP_345483622.1">
    <property type="nucleotide sequence ID" value="NZ_BAAAWU010000001.1"/>
</dbReference>
<accession>A0ABV5QY95</accession>
<reference evidence="1 2" key="1">
    <citation type="submission" date="2024-09" db="EMBL/GenBank/DDBJ databases">
        <authorList>
            <person name="Sun Q."/>
            <person name="Mori K."/>
        </authorList>
    </citation>
    <scope>NUCLEOTIDE SEQUENCE [LARGE SCALE GENOMIC DNA]</scope>
    <source>
        <strain evidence="1 2">JCM 4414</strain>
    </source>
</reference>
<dbReference type="Proteomes" id="UP001589716">
    <property type="component" value="Unassembled WGS sequence"/>
</dbReference>
<comment type="caution">
    <text evidence="1">The sequence shown here is derived from an EMBL/GenBank/DDBJ whole genome shotgun (WGS) entry which is preliminary data.</text>
</comment>
<dbReference type="EMBL" id="JBHMCT010000020">
    <property type="protein sequence ID" value="MFB9558354.1"/>
    <property type="molecule type" value="Genomic_DNA"/>
</dbReference>
<organism evidence="1 2">
    <name type="scientific">Streptomyces roseoviridis</name>
    <dbReference type="NCBI Taxonomy" id="67361"/>
    <lineage>
        <taxon>Bacteria</taxon>
        <taxon>Bacillati</taxon>
        <taxon>Actinomycetota</taxon>
        <taxon>Actinomycetes</taxon>
        <taxon>Kitasatosporales</taxon>
        <taxon>Streptomycetaceae</taxon>
        <taxon>Streptomyces</taxon>
    </lineage>
</organism>
<keyword evidence="2" id="KW-1185">Reference proteome</keyword>